<keyword evidence="2" id="KW-0614">Plasmid</keyword>
<feature type="region of interest" description="Disordered" evidence="1">
    <location>
        <begin position="42"/>
        <end position="61"/>
    </location>
</feature>
<dbReference type="RefSeq" id="WP_102114533.1">
    <property type="nucleotide sequence ID" value="NZ_BMGN01000001.1"/>
</dbReference>
<dbReference type="PANTHER" id="PTHR41532">
    <property type="entry name" value="FIXS PROTEIN"/>
    <property type="match status" value="1"/>
</dbReference>
<evidence type="ECO:0000313" key="2">
    <source>
        <dbReference type="EMBL" id="AUN33008.1"/>
    </source>
</evidence>
<reference evidence="2 3" key="1">
    <citation type="submission" date="2017-12" db="EMBL/GenBank/DDBJ databases">
        <title>Genomes of bacteria within cyanobacterial aggregates.</title>
        <authorList>
            <person name="Cai H."/>
        </authorList>
    </citation>
    <scope>NUCLEOTIDE SEQUENCE [LARGE SCALE GENOMIC DNA]</scope>
    <source>
        <strain evidence="2 3">TH16</strain>
        <plasmid evidence="2 3">unnamed1</plasmid>
    </source>
</reference>
<dbReference type="Pfam" id="PF03597">
    <property type="entry name" value="FixS"/>
    <property type="match status" value="1"/>
</dbReference>
<dbReference type="KEGG" id="ncb:C0V82_21585"/>
<geneLocation type="plasmid" evidence="2 3">
    <name>unnamed1</name>
</geneLocation>
<name>A0A2K9NIU1_9PROT</name>
<sequence length="61" mass="6500">MTSLLFLIPIALGMGLIGLLAFLWSVRSGQFEDLDGAGARVLFDDERPLPPTPPHPTSGGH</sequence>
<protein>
    <submittedName>
        <fullName evidence="2">Cbb3-type cytochrome oxidase assembly protein CcoS</fullName>
    </submittedName>
</protein>
<dbReference type="NCBIfam" id="TIGR00847">
    <property type="entry name" value="ccoS"/>
    <property type="match status" value="1"/>
</dbReference>
<accession>A0A2K9NIU1</accession>
<dbReference type="InterPro" id="IPR004714">
    <property type="entry name" value="Cyt_oxidase_maturation_cbb3"/>
</dbReference>
<dbReference type="EMBL" id="CP025613">
    <property type="protein sequence ID" value="AUN33008.1"/>
    <property type="molecule type" value="Genomic_DNA"/>
</dbReference>
<dbReference type="Proteomes" id="UP000234752">
    <property type="component" value="Plasmid unnamed1"/>
</dbReference>
<dbReference type="AlphaFoldDB" id="A0A2K9NIU1"/>
<proteinExistence type="predicted"/>
<dbReference type="PANTHER" id="PTHR41532:SF1">
    <property type="entry name" value="FIXS PROTEIN"/>
    <property type="match status" value="1"/>
</dbReference>
<feature type="compositionally biased region" description="Pro residues" evidence="1">
    <location>
        <begin position="49"/>
        <end position="61"/>
    </location>
</feature>
<gene>
    <name evidence="2" type="primary">ccoS</name>
    <name evidence="2" type="ORF">C0V82_21585</name>
</gene>
<keyword evidence="3" id="KW-1185">Reference proteome</keyword>
<organism evidence="2 3">
    <name type="scientific">Niveispirillum cyanobacteriorum</name>
    <dbReference type="NCBI Taxonomy" id="1612173"/>
    <lineage>
        <taxon>Bacteria</taxon>
        <taxon>Pseudomonadati</taxon>
        <taxon>Pseudomonadota</taxon>
        <taxon>Alphaproteobacteria</taxon>
        <taxon>Rhodospirillales</taxon>
        <taxon>Azospirillaceae</taxon>
        <taxon>Niveispirillum</taxon>
    </lineage>
</organism>
<evidence type="ECO:0000256" key="1">
    <source>
        <dbReference type="SAM" id="MobiDB-lite"/>
    </source>
</evidence>
<evidence type="ECO:0000313" key="3">
    <source>
        <dbReference type="Proteomes" id="UP000234752"/>
    </source>
</evidence>